<comment type="caution">
    <text evidence="6">The sequence shown here is derived from an EMBL/GenBank/DDBJ whole genome shotgun (WGS) entry which is preliminary data.</text>
</comment>
<dbReference type="InterPro" id="IPR050107">
    <property type="entry name" value="ABC_carbohydrate_import_ATPase"/>
</dbReference>
<evidence type="ECO:0000313" key="6">
    <source>
        <dbReference type="EMBL" id="NYD32733.1"/>
    </source>
</evidence>
<dbReference type="EMBL" id="JACCBF010000001">
    <property type="protein sequence ID" value="NYD32733.1"/>
    <property type="molecule type" value="Genomic_DNA"/>
</dbReference>
<keyword evidence="1" id="KW-0813">Transport</keyword>
<evidence type="ECO:0000256" key="2">
    <source>
        <dbReference type="ARBA" id="ARBA00022737"/>
    </source>
</evidence>
<keyword evidence="4 6" id="KW-0067">ATP-binding</keyword>
<dbReference type="Proteomes" id="UP000582231">
    <property type="component" value="Unassembled WGS sequence"/>
</dbReference>
<keyword evidence="2" id="KW-0677">Repeat</keyword>
<evidence type="ECO:0000259" key="5">
    <source>
        <dbReference type="PROSITE" id="PS50893"/>
    </source>
</evidence>
<reference evidence="6 7" key="1">
    <citation type="submission" date="2020-07" db="EMBL/GenBank/DDBJ databases">
        <title>Sequencing the genomes of 1000 actinobacteria strains.</title>
        <authorList>
            <person name="Klenk H.-P."/>
        </authorList>
    </citation>
    <scope>NUCLEOTIDE SEQUENCE [LARGE SCALE GENOMIC DNA]</scope>
    <source>
        <strain evidence="6 7">DSM 19082</strain>
    </source>
</reference>
<dbReference type="SUPFAM" id="SSF52540">
    <property type="entry name" value="P-loop containing nucleoside triphosphate hydrolases"/>
    <property type="match status" value="2"/>
</dbReference>
<dbReference type="CDD" id="cd03215">
    <property type="entry name" value="ABC_Carb_Monos_II"/>
    <property type="match status" value="1"/>
</dbReference>
<dbReference type="CDD" id="cd03216">
    <property type="entry name" value="ABC_Carb_Monos_I"/>
    <property type="match status" value="1"/>
</dbReference>
<evidence type="ECO:0000313" key="7">
    <source>
        <dbReference type="Proteomes" id="UP000582231"/>
    </source>
</evidence>
<accession>A0A852RCL1</accession>
<dbReference type="InterPro" id="IPR003593">
    <property type="entry name" value="AAA+_ATPase"/>
</dbReference>
<dbReference type="PROSITE" id="PS50893">
    <property type="entry name" value="ABC_TRANSPORTER_2"/>
    <property type="match status" value="2"/>
</dbReference>
<evidence type="ECO:0000256" key="3">
    <source>
        <dbReference type="ARBA" id="ARBA00022741"/>
    </source>
</evidence>
<organism evidence="6 7">
    <name type="scientific">Nocardioides kongjuensis</name>
    <dbReference type="NCBI Taxonomy" id="349522"/>
    <lineage>
        <taxon>Bacteria</taxon>
        <taxon>Bacillati</taxon>
        <taxon>Actinomycetota</taxon>
        <taxon>Actinomycetes</taxon>
        <taxon>Propionibacteriales</taxon>
        <taxon>Nocardioidaceae</taxon>
        <taxon>Nocardioides</taxon>
    </lineage>
</organism>
<dbReference type="SMART" id="SM00382">
    <property type="entry name" value="AAA"/>
    <property type="match status" value="2"/>
</dbReference>
<dbReference type="RefSeq" id="WP_218865925.1">
    <property type="nucleotide sequence ID" value="NZ_BAABEF010000001.1"/>
</dbReference>
<proteinExistence type="predicted"/>
<name>A0A852RCL1_9ACTN</name>
<feature type="domain" description="ABC transporter" evidence="5">
    <location>
        <begin position="245"/>
        <end position="488"/>
    </location>
</feature>
<keyword evidence="7" id="KW-1185">Reference proteome</keyword>
<dbReference type="PANTHER" id="PTHR43790:SF9">
    <property type="entry name" value="GALACTOFURANOSE TRANSPORTER ATP-BINDING PROTEIN YTFR"/>
    <property type="match status" value="1"/>
</dbReference>
<sequence>MAKHFGGAVALHGIDLTIEQGEVHCLVGENGAGKSTLGKVIAGVHRPDAGQLILRGEPVDFRSPRASIAAGIAFIAQELAIVPDRSVIENVFLGQAGRALDLVPRRRLRAKYDALAAKAGFDVDPAAPAGSLRLADQQKVEILRSLARDADLIIMDEPTASLAGSDADQLLRIIDDLRSEGRTVVFVTHFLADALAVADRITVLKDGRLVRSSPADGETADGLVESMLGRSLGSMFPDRLDSPPVTADPALEVTGLSRDGEFHDVDLKVRRGEVVGIAGLVGAGRTELVETLVGLRRPRAGNVTVAGHSGPFRSPRHAQQAGLVMVPESRKDHGLVLGRTVRENVTLPHLASVSRLSFVSKARQTDVLGELLPQVGLDPARIDSLVGELSGGNQQKVMFARWLLERPTALIADEPTRGVDVGARAGLYELLRSVADEGAGVLIVSSDNEELVGLADRVLVMRTGRVVGELVGDEIDEDHLLQLMFAEEAREESA</sequence>
<gene>
    <name evidence="6" type="ORF">BJ958_004279</name>
</gene>
<dbReference type="Gene3D" id="3.40.50.300">
    <property type="entry name" value="P-loop containing nucleotide triphosphate hydrolases"/>
    <property type="match status" value="2"/>
</dbReference>
<dbReference type="InterPro" id="IPR027417">
    <property type="entry name" value="P-loop_NTPase"/>
</dbReference>
<dbReference type="InterPro" id="IPR003439">
    <property type="entry name" value="ABC_transporter-like_ATP-bd"/>
</dbReference>
<evidence type="ECO:0000256" key="4">
    <source>
        <dbReference type="ARBA" id="ARBA00022840"/>
    </source>
</evidence>
<dbReference type="PROSITE" id="PS00211">
    <property type="entry name" value="ABC_TRANSPORTER_1"/>
    <property type="match status" value="1"/>
</dbReference>
<dbReference type="PANTHER" id="PTHR43790">
    <property type="entry name" value="CARBOHYDRATE TRANSPORT ATP-BINDING PROTEIN MG119-RELATED"/>
    <property type="match status" value="1"/>
</dbReference>
<dbReference type="AlphaFoldDB" id="A0A852RCL1"/>
<keyword evidence="6" id="KW-0762">Sugar transport</keyword>
<dbReference type="GO" id="GO:0005524">
    <property type="term" value="F:ATP binding"/>
    <property type="evidence" value="ECO:0007669"/>
    <property type="project" value="UniProtKB-KW"/>
</dbReference>
<dbReference type="Pfam" id="PF00005">
    <property type="entry name" value="ABC_tran"/>
    <property type="match status" value="2"/>
</dbReference>
<keyword evidence="3" id="KW-0547">Nucleotide-binding</keyword>
<dbReference type="GO" id="GO:0016887">
    <property type="term" value="F:ATP hydrolysis activity"/>
    <property type="evidence" value="ECO:0007669"/>
    <property type="project" value="InterPro"/>
</dbReference>
<dbReference type="InterPro" id="IPR017871">
    <property type="entry name" value="ABC_transporter-like_CS"/>
</dbReference>
<evidence type="ECO:0000256" key="1">
    <source>
        <dbReference type="ARBA" id="ARBA00022448"/>
    </source>
</evidence>
<protein>
    <submittedName>
        <fullName evidence="6">Simple sugar transport system ATP-binding protein/ribose transport system ATP-binding protein</fullName>
    </submittedName>
</protein>
<feature type="domain" description="ABC transporter" evidence="5">
    <location>
        <begin position="2"/>
        <end position="231"/>
    </location>
</feature>